<keyword evidence="17" id="KW-1185">Reference proteome</keyword>
<dbReference type="InterPro" id="IPR036942">
    <property type="entry name" value="Beta-barrel_TonB_sf"/>
</dbReference>
<evidence type="ECO:0000256" key="7">
    <source>
        <dbReference type="ARBA" id="ARBA00023065"/>
    </source>
</evidence>
<dbReference type="HOGENOM" id="CLU_008287_15_0_5"/>
<evidence type="ECO:0000259" key="15">
    <source>
        <dbReference type="Pfam" id="PF07715"/>
    </source>
</evidence>
<dbReference type="AlphaFoldDB" id="Q2GA98"/>
<keyword evidence="8 12" id="KW-0798">TonB box</keyword>
<proteinExistence type="inferred from homology"/>
<accession>Q2GA98</accession>
<dbReference type="PROSITE" id="PS52016">
    <property type="entry name" value="TONB_DEPENDENT_REC_3"/>
    <property type="match status" value="1"/>
</dbReference>
<evidence type="ECO:0000259" key="14">
    <source>
        <dbReference type="Pfam" id="PF00593"/>
    </source>
</evidence>
<organism evidence="16 17">
    <name type="scientific">Novosphingobium aromaticivorans (strain ATCC 700278 / DSM 12444 / CCUG 56034 / CIP 105152 / NBRC 16084 / F199)</name>
    <dbReference type="NCBI Taxonomy" id="279238"/>
    <lineage>
        <taxon>Bacteria</taxon>
        <taxon>Pseudomonadati</taxon>
        <taxon>Pseudomonadota</taxon>
        <taxon>Alphaproteobacteria</taxon>
        <taxon>Sphingomonadales</taxon>
        <taxon>Sphingomonadaceae</taxon>
        <taxon>Novosphingobium</taxon>
    </lineage>
</organism>
<dbReference type="SUPFAM" id="SSF56935">
    <property type="entry name" value="Porins"/>
    <property type="match status" value="1"/>
</dbReference>
<reference evidence="17" key="1">
    <citation type="submission" date="2006-01" db="EMBL/GenBank/DDBJ databases">
        <title>Complete sequence of Novosphingobium aromaticivorans DSM 12444.</title>
        <authorList>
            <consortium name="US DOE Joint Genome Institute"/>
            <person name="Copeland A."/>
            <person name="Lucas S."/>
            <person name="Lapidus A."/>
            <person name="Barry K."/>
            <person name="Detter J.C."/>
            <person name="Glavina T."/>
            <person name="Hammon N."/>
            <person name="Israni S."/>
            <person name="Pitluck S."/>
            <person name="Chain P."/>
            <person name="Malfatti S."/>
            <person name="Shin M."/>
            <person name="Vergez L."/>
            <person name="Schmutz J."/>
            <person name="Larimer F."/>
            <person name="Land M."/>
            <person name="Kyrpides N."/>
            <person name="Ivanova N."/>
            <person name="Fredrickson J."/>
            <person name="Balkwill D."/>
            <person name="Romine M.F."/>
            <person name="Richardson P."/>
        </authorList>
    </citation>
    <scope>NUCLEOTIDE SEQUENCE [LARGE SCALE GENOMIC DNA]</scope>
    <source>
        <strain evidence="17">ATCC 700278 / DSM 12444 / CCUG 56034 / CIP 105152 / NBRC 16084 / F199</strain>
    </source>
</reference>
<evidence type="ECO:0000256" key="1">
    <source>
        <dbReference type="ARBA" id="ARBA00004571"/>
    </source>
</evidence>
<evidence type="ECO:0000256" key="11">
    <source>
        <dbReference type="PROSITE-ProRule" id="PRU01360"/>
    </source>
</evidence>
<evidence type="ECO:0000256" key="4">
    <source>
        <dbReference type="ARBA" id="ARBA00022496"/>
    </source>
</evidence>
<dbReference type="Proteomes" id="UP000009134">
    <property type="component" value="Chromosome"/>
</dbReference>
<keyword evidence="6" id="KW-0408">Iron</keyword>
<keyword evidence="4" id="KW-0410">Iron transport</keyword>
<keyword evidence="3 11" id="KW-1134">Transmembrane beta strand</keyword>
<keyword evidence="7" id="KW-0406">Ion transport</keyword>
<keyword evidence="10 11" id="KW-0998">Cell outer membrane</keyword>
<keyword evidence="2 11" id="KW-0813">Transport</keyword>
<keyword evidence="5 11" id="KW-0812">Transmembrane</keyword>
<evidence type="ECO:0000313" key="17">
    <source>
        <dbReference type="Proteomes" id="UP000009134"/>
    </source>
</evidence>
<evidence type="ECO:0000256" key="12">
    <source>
        <dbReference type="RuleBase" id="RU003357"/>
    </source>
</evidence>
<dbReference type="GO" id="GO:0009279">
    <property type="term" value="C:cell outer membrane"/>
    <property type="evidence" value="ECO:0007669"/>
    <property type="project" value="UniProtKB-SubCell"/>
</dbReference>
<sequence>MLPASKNREGTAMNTTSILLATSALALSAPAFAQTAGQADEAKAADRGVGDIIVTANRIETTAQDTPIALNVYTGADLAQSGINSVRDLSAIDPSLNVSSSNSSAYVAVRGIASTDVTELGDPSVPVSRDGFFTNRAYSINTSMYDVARVEVLKGPQGTLQGRNSTGGLVSIITNRPKFKNEVSASFEYGNYDTTNADAAVNLALSDNFALRASGVFLKHDGYRRQVGVMKSADNEDFKSGRIQARFAKDGLDLWVSYQRDDRDTDGEAVLKNTLGAPQPSFDPLPTFRSDAPTRTVLKGERIRWEASYSGLGNLNLIYSGGWDKQQFDLTLDATGPNYPANRQYLNTQAPTTWNHEVRISNEKTGKLFIQAGYFRFTEDNALAAGLYNREMTGLFAPGQPLSFAPNADQSFRYGLAFDFAIKTKSDAIFAQADYDLTEQVQLSAGARYTWDNKSRTGNSRLVLPALAFPLCSNSFPAPDSCPPFPIVNSGNGETRERKPTWHLGLNWRPESGRLIYAKYDRGYKSGGFNSNGSVAATPYGAEQVDAFEIGTKNTLMGNALQLNFAAFYFNYKGYQAQQSTCPTCSTGVFNVGSARVLGLEGQLNARVAENTKLYLNSTLLDTKFGDNIIVTNGNNQNVDISKNQLPNAPHFTASMGFEQGVPLGDHLLSFRADGKYSSSFYFSAFNLSQIRSPSYFLGNLSASIEPNAGGWKLQAYVRNVFNKNVLSFAEQNFNGFSDNYQFQPPRTYGVRASVNF</sequence>
<dbReference type="InterPro" id="IPR039426">
    <property type="entry name" value="TonB-dep_rcpt-like"/>
</dbReference>
<evidence type="ECO:0000256" key="5">
    <source>
        <dbReference type="ARBA" id="ARBA00022692"/>
    </source>
</evidence>
<comment type="subcellular location">
    <subcellularLocation>
        <location evidence="1 11">Cell outer membrane</location>
        <topology evidence="1 11">Multi-pass membrane protein</topology>
    </subcellularLocation>
</comment>
<feature type="signal peptide" evidence="13">
    <location>
        <begin position="1"/>
        <end position="33"/>
    </location>
</feature>
<dbReference type="GO" id="GO:0006826">
    <property type="term" value="P:iron ion transport"/>
    <property type="evidence" value="ECO:0007669"/>
    <property type="project" value="UniProtKB-KW"/>
</dbReference>
<feature type="domain" description="TonB-dependent receptor plug" evidence="15">
    <location>
        <begin position="63"/>
        <end position="168"/>
    </location>
</feature>
<keyword evidence="16" id="KW-0675">Receptor</keyword>
<dbReference type="InterPro" id="IPR000531">
    <property type="entry name" value="Beta-barrel_TonB"/>
</dbReference>
<dbReference type="InterPro" id="IPR012910">
    <property type="entry name" value="Plug_dom"/>
</dbReference>
<evidence type="ECO:0000313" key="16">
    <source>
        <dbReference type="EMBL" id="ABD25225.1"/>
    </source>
</evidence>
<comment type="similarity">
    <text evidence="11 12">Belongs to the TonB-dependent receptor family.</text>
</comment>
<dbReference type="STRING" id="279238.Saro_0779"/>
<gene>
    <name evidence="16" type="ordered locus">Saro_0779</name>
</gene>
<dbReference type="EMBL" id="CP000248">
    <property type="protein sequence ID" value="ABD25225.1"/>
    <property type="molecule type" value="Genomic_DNA"/>
</dbReference>
<evidence type="ECO:0000256" key="3">
    <source>
        <dbReference type="ARBA" id="ARBA00022452"/>
    </source>
</evidence>
<dbReference type="PANTHER" id="PTHR32552">
    <property type="entry name" value="FERRICHROME IRON RECEPTOR-RELATED"/>
    <property type="match status" value="1"/>
</dbReference>
<feature type="chain" id="PRO_5004208129" evidence="13">
    <location>
        <begin position="34"/>
        <end position="757"/>
    </location>
</feature>
<feature type="domain" description="TonB-dependent receptor-like beta-barrel" evidence="14">
    <location>
        <begin position="247"/>
        <end position="721"/>
    </location>
</feature>
<evidence type="ECO:0000256" key="2">
    <source>
        <dbReference type="ARBA" id="ARBA00022448"/>
    </source>
</evidence>
<dbReference type="eggNOG" id="COG4771">
    <property type="taxonomic scope" value="Bacteria"/>
</dbReference>
<evidence type="ECO:0000256" key="6">
    <source>
        <dbReference type="ARBA" id="ARBA00023004"/>
    </source>
</evidence>
<evidence type="ECO:0000256" key="10">
    <source>
        <dbReference type="ARBA" id="ARBA00023237"/>
    </source>
</evidence>
<dbReference type="Pfam" id="PF07715">
    <property type="entry name" value="Plug"/>
    <property type="match status" value="1"/>
</dbReference>
<keyword evidence="13" id="KW-0732">Signal</keyword>
<dbReference type="Gene3D" id="2.40.170.20">
    <property type="entry name" value="TonB-dependent receptor, beta-barrel domain"/>
    <property type="match status" value="1"/>
</dbReference>
<name>Q2GA98_NOVAD</name>
<evidence type="ECO:0000256" key="9">
    <source>
        <dbReference type="ARBA" id="ARBA00023136"/>
    </source>
</evidence>
<evidence type="ECO:0000256" key="8">
    <source>
        <dbReference type="ARBA" id="ARBA00023077"/>
    </source>
</evidence>
<evidence type="ECO:0000256" key="13">
    <source>
        <dbReference type="SAM" id="SignalP"/>
    </source>
</evidence>
<protein>
    <submittedName>
        <fullName evidence="16">TonB-dependent receptor</fullName>
    </submittedName>
</protein>
<dbReference type="KEGG" id="nar:Saro_0779"/>
<dbReference type="Pfam" id="PF00593">
    <property type="entry name" value="TonB_dep_Rec_b-barrel"/>
    <property type="match status" value="1"/>
</dbReference>
<dbReference type="PANTHER" id="PTHR32552:SF81">
    <property type="entry name" value="TONB-DEPENDENT OUTER MEMBRANE RECEPTOR"/>
    <property type="match status" value="1"/>
</dbReference>
<keyword evidence="9 11" id="KW-0472">Membrane</keyword>